<dbReference type="PANTHER" id="PTHR43806">
    <property type="entry name" value="PEPTIDASE S8"/>
    <property type="match status" value="1"/>
</dbReference>
<evidence type="ECO:0000256" key="5">
    <source>
        <dbReference type="PROSITE-ProRule" id="PRU01240"/>
    </source>
</evidence>
<dbReference type="InterPro" id="IPR000209">
    <property type="entry name" value="Peptidase_S8/S53_dom"/>
</dbReference>
<sequence length="433" mass="45151">MNRRTTAMTLAMGGLALLGGCSSSRPTCRDATATAALLAPPQEKFVEVSKKVPGEYVVVLKEPEASLEPLAVAQLTQGLTTKYGGAAFSVYEHTVRGFATRMTEEQARALSQDPAVAFVQENGVVSIRESQPKPTWGIDRVDQRQLPLDKLYMYNATGLGVHVYILDTGVRFSHKEFGGRASVGFDAIGDSMKGNDCHGHGTHVAGTAAGSSYGLARNATVHSVRVLGCDGSGTTAGVIAGVDWVTKNHQSPAVANMSLGTDTDPALDEAVRRSIASGVVYVLAAGNESGDACKHSPARAPEAITVAATDTSDKRAHFSNYGDCVDVFAPGNKITSAWHYGDFQTRILSGTSMAAPHVTGVAALWLELNPQATPDAVASALFENATEGEVRSAGECTPNRMAYSGFIGALPLNPTVSTPPGPSPTTVSGEGAK</sequence>
<dbReference type="InterPro" id="IPR010259">
    <property type="entry name" value="S8pro/Inhibitor_I9"/>
</dbReference>
<dbReference type="SUPFAM" id="SSF54897">
    <property type="entry name" value="Protease propeptides/inhibitors"/>
    <property type="match status" value="1"/>
</dbReference>
<evidence type="ECO:0000256" key="3">
    <source>
        <dbReference type="ARBA" id="ARBA00022801"/>
    </source>
</evidence>
<dbReference type="InterPro" id="IPR037045">
    <property type="entry name" value="S8pro/Inhibitor_I9_sf"/>
</dbReference>
<evidence type="ECO:0000313" key="10">
    <source>
        <dbReference type="EMBL" id="SEU40549.1"/>
    </source>
</evidence>
<dbReference type="InterPro" id="IPR023828">
    <property type="entry name" value="Peptidase_S8_Ser-AS"/>
</dbReference>
<dbReference type="InterPro" id="IPR015500">
    <property type="entry name" value="Peptidase_S8_subtilisin-rel"/>
</dbReference>
<evidence type="ECO:0000259" key="8">
    <source>
        <dbReference type="Pfam" id="PF00082"/>
    </source>
</evidence>
<accession>A0ABY1CWZ8</accession>
<keyword evidence="2 5" id="KW-0645">Protease</keyword>
<keyword evidence="11" id="KW-1185">Reference proteome</keyword>
<dbReference type="PANTHER" id="PTHR43806:SF11">
    <property type="entry name" value="CEREVISIN-RELATED"/>
    <property type="match status" value="1"/>
</dbReference>
<evidence type="ECO:0000256" key="7">
    <source>
        <dbReference type="SAM" id="MobiDB-lite"/>
    </source>
</evidence>
<dbReference type="PROSITE" id="PS51257">
    <property type="entry name" value="PROKAR_LIPOPROTEIN"/>
    <property type="match status" value="1"/>
</dbReference>
<name>A0ABY1CWZ8_MYXFU</name>
<reference evidence="10 11" key="1">
    <citation type="submission" date="2016-10" db="EMBL/GenBank/DDBJ databases">
        <authorList>
            <person name="Varghese N."/>
            <person name="Submissions S."/>
        </authorList>
    </citation>
    <scope>NUCLEOTIDE SEQUENCE [LARGE SCALE GENOMIC DNA]</scope>
    <source>
        <strain evidence="10 11">DSM 16525</strain>
    </source>
</reference>
<gene>
    <name evidence="10" type="ORF">SAMN05443572_115162</name>
</gene>
<dbReference type="InterPro" id="IPR023827">
    <property type="entry name" value="Peptidase_S8_Asp-AS"/>
</dbReference>
<protein>
    <submittedName>
        <fullName evidence="10">Serine protease, subtilisin family</fullName>
    </submittedName>
</protein>
<dbReference type="InterPro" id="IPR050131">
    <property type="entry name" value="Peptidase_S8_subtilisin-like"/>
</dbReference>
<dbReference type="RefSeq" id="WP_074959072.1">
    <property type="nucleotide sequence ID" value="NZ_BJXR01000049.1"/>
</dbReference>
<feature type="domain" description="Inhibitor I9" evidence="9">
    <location>
        <begin position="56"/>
        <end position="127"/>
    </location>
</feature>
<dbReference type="InterPro" id="IPR034193">
    <property type="entry name" value="PCSK9_ProteinaseK-like"/>
</dbReference>
<keyword evidence="4 5" id="KW-0720">Serine protease</keyword>
<dbReference type="GO" id="GO:0006508">
    <property type="term" value="P:proteolysis"/>
    <property type="evidence" value="ECO:0007669"/>
    <property type="project" value="UniProtKB-KW"/>
</dbReference>
<dbReference type="PROSITE" id="PS00138">
    <property type="entry name" value="SUBTILASE_SER"/>
    <property type="match status" value="1"/>
</dbReference>
<feature type="compositionally biased region" description="Low complexity" evidence="7">
    <location>
        <begin position="424"/>
        <end position="433"/>
    </location>
</feature>
<organism evidence="10 11">
    <name type="scientific">Myxococcus fulvus</name>
    <dbReference type="NCBI Taxonomy" id="33"/>
    <lineage>
        <taxon>Bacteria</taxon>
        <taxon>Pseudomonadati</taxon>
        <taxon>Myxococcota</taxon>
        <taxon>Myxococcia</taxon>
        <taxon>Myxococcales</taxon>
        <taxon>Cystobacterineae</taxon>
        <taxon>Myxococcaceae</taxon>
        <taxon>Myxococcus</taxon>
    </lineage>
</organism>
<dbReference type="EMBL" id="FOIB01000015">
    <property type="protein sequence ID" value="SEU40549.1"/>
    <property type="molecule type" value="Genomic_DNA"/>
</dbReference>
<dbReference type="CDD" id="cd04077">
    <property type="entry name" value="Peptidases_S8_PCSK9_ProteinaseK_like"/>
    <property type="match status" value="1"/>
</dbReference>
<dbReference type="PRINTS" id="PR00723">
    <property type="entry name" value="SUBTILISIN"/>
</dbReference>
<comment type="caution">
    <text evidence="10">The sequence shown here is derived from an EMBL/GenBank/DDBJ whole genome shotgun (WGS) entry which is preliminary data.</text>
</comment>
<dbReference type="GO" id="GO:0008233">
    <property type="term" value="F:peptidase activity"/>
    <property type="evidence" value="ECO:0007669"/>
    <property type="project" value="UniProtKB-KW"/>
</dbReference>
<proteinExistence type="inferred from homology"/>
<dbReference type="Pfam" id="PF00082">
    <property type="entry name" value="Peptidase_S8"/>
    <property type="match status" value="1"/>
</dbReference>
<evidence type="ECO:0000256" key="4">
    <source>
        <dbReference type="ARBA" id="ARBA00022825"/>
    </source>
</evidence>
<evidence type="ECO:0000313" key="11">
    <source>
        <dbReference type="Proteomes" id="UP000183760"/>
    </source>
</evidence>
<feature type="region of interest" description="Disordered" evidence="7">
    <location>
        <begin position="413"/>
        <end position="433"/>
    </location>
</feature>
<evidence type="ECO:0000259" key="9">
    <source>
        <dbReference type="Pfam" id="PF05922"/>
    </source>
</evidence>
<evidence type="ECO:0000256" key="1">
    <source>
        <dbReference type="ARBA" id="ARBA00011073"/>
    </source>
</evidence>
<feature type="active site" description="Charge relay system" evidence="5">
    <location>
        <position position="200"/>
    </location>
</feature>
<dbReference type="Proteomes" id="UP000183760">
    <property type="component" value="Unassembled WGS sequence"/>
</dbReference>
<feature type="active site" description="Charge relay system" evidence="5">
    <location>
        <position position="167"/>
    </location>
</feature>
<evidence type="ECO:0000256" key="6">
    <source>
        <dbReference type="RuleBase" id="RU003355"/>
    </source>
</evidence>
<keyword evidence="3 5" id="KW-0378">Hydrolase</keyword>
<dbReference type="PROSITE" id="PS00136">
    <property type="entry name" value="SUBTILASE_ASP"/>
    <property type="match status" value="1"/>
</dbReference>
<feature type="domain" description="Peptidase S8/S53" evidence="8">
    <location>
        <begin position="160"/>
        <end position="388"/>
    </location>
</feature>
<dbReference type="InterPro" id="IPR036852">
    <property type="entry name" value="Peptidase_S8/S53_dom_sf"/>
</dbReference>
<comment type="similarity">
    <text evidence="1 5 6">Belongs to the peptidase S8 family.</text>
</comment>
<dbReference type="Gene3D" id="3.30.70.80">
    <property type="entry name" value="Peptidase S8 propeptide/proteinase inhibitor I9"/>
    <property type="match status" value="1"/>
</dbReference>
<dbReference type="SUPFAM" id="SSF52743">
    <property type="entry name" value="Subtilisin-like"/>
    <property type="match status" value="1"/>
</dbReference>
<dbReference type="PROSITE" id="PS51892">
    <property type="entry name" value="SUBTILASE"/>
    <property type="match status" value="1"/>
</dbReference>
<feature type="active site" description="Charge relay system" evidence="5">
    <location>
        <position position="352"/>
    </location>
</feature>
<dbReference type="Pfam" id="PF05922">
    <property type="entry name" value="Inhibitor_I9"/>
    <property type="match status" value="1"/>
</dbReference>
<dbReference type="PROSITE" id="PS00137">
    <property type="entry name" value="SUBTILASE_HIS"/>
    <property type="match status" value="1"/>
</dbReference>
<dbReference type="InterPro" id="IPR022398">
    <property type="entry name" value="Peptidase_S8_His-AS"/>
</dbReference>
<dbReference type="Gene3D" id="3.40.50.200">
    <property type="entry name" value="Peptidase S8/S53 domain"/>
    <property type="match status" value="1"/>
</dbReference>
<evidence type="ECO:0000256" key="2">
    <source>
        <dbReference type="ARBA" id="ARBA00022670"/>
    </source>
</evidence>